<sequence>MEKDLYLPQIEFFKGARVLHYFEFVEPQEYKDPEFFTVKEVHALVICDYEGEETMLFYLDDGLEVNVEFEFMIPSQAKEQAKADFSGIDIQWKNK</sequence>
<gene>
    <name evidence="1" type="ORF">JCM19294_1757</name>
</gene>
<reference evidence="1" key="1">
    <citation type="journal article" date="2014" name="Genome Announc.">
        <title>Draft Genome Sequences of Marine Flavobacterium Nonlabens Strains NR17, NR24, NR27, NR32, NR33, and Ara13.</title>
        <authorList>
            <person name="Nakanishi M."/>
            <person name="Meirelles P."/>
            <person name="Suzuki R."/>
            <person name="Takatani N."/>
            <person name="Mino S."/>
            <person name="Suda W."/>
            <person name="Oshima K."/>
            <person name="Hattori M."/>
            <person name="Ohkuma M."/>
            <person name="Hosokawa M."/>
            <person name="Miyashita K."/>
            <person name="Thompson F.L."/>
            <person name="Niwa A."/>
            <person name="Sawabe T."/>
            <person name="Sawabe T."/>
        </authorList>
    </citation>
    <scope>NUCLEOTIDE SEQUENCE [LARGE SCALE GENOMIC DNA]</scope>
    <source>
        <strain evidence="1">JCM 19294</strain>
    </source>
</reference>
<accession>A0A2S7T2Z2</accession>
<dbReference type="OrthoDB" id="1143877at2"/>
<proteinExistence type="predicted"/>
<dbReference type="RefSeq" id="WP_042277429.1">
    <property type="nucleotide sequence ID" value="NZ_BBML01000002.1"/>
</dbReference>
<dbReference type="eggNOG" id="ENOG5030ZGP">
    <property type="taxonomic scope" value="Bacteria"/>
</dbReference>
<evidence type="ECO:0000313" key="2">
    <source>
        <dbReference type="Proteomes" id="UP000029221"/>
    </source>
</evidence>
<keyword evidence="2" id="KW-1185">Reference proteome</keyword>
<dbReference type="EMBL" id="BBML01000002">
    <property type="protein sequence ID" value="GAK96244.1"/>
    <property type="molecule type" value="Genomic_DNA"/>
</dbReference>
<dbReference type="AlphaFoldDB" id="A0A090PZH2"/>
<organism evidence="1 2">
    <name type="scientific">Nonlabens tegetincola</name>
    <dbReference type="NCBI Taxonomy" id="323273"/>
    <lineage>
        <taxon>Bacteria</taxon>
        <taxon>Pseudomonadati</taxon>
        <taxon>Bacteroidota</taxon>
        <taxon>Flavobacteriia</taxon>
        <taxon>Flavobacteriales</taxon>
        <taxon>Flavobacteriaceae</taxon>
        <taxon>Nonlabens</taxon>
    </lineage>
</organism>
<comment type="caution">
    <text evidence="1">The sequence shown here is derived from an EMBL/GenBank/DDBJ whole genome shotgun (WGS) entry which is preliminary data.</text>
</comment>
<name>A0A090PZH2_9FLAO</name>
<evidence type="ECO:0000313" key="1">
    <source>
        <dbReference type="EMBL" id="GAK96244.1"/>
    </source>
</evidence>
<accession>A0A090PZH2</accession>
<protein>
    <submittedName>
        <fullName evidence="1">Uncharacterized protein</fullName>
    </submittedName>
</protein>
<dbReference type="Proteomes" id="UP000029221">
    <property type="component" value="Unassembled WGS sequence"/>
</dbReference>